<comment type="subcellular location">
    <subcellularLocation>
        <location evidence="1">Cell membrane</location>
        <topology evidence="1">Multi-pass membrane protein</topology>
    </subcellularLocation>
</comment>
<dbReference type="NCBIfam" id="TIGR00813">
    <property type="entry name" value="sss"/>
    <property type="match status" value="1"/>
</dbReference>
<gene>
    <name evidence="11" type="ORF">ENT52_02705</name>
</gene>
<evidence type="ECO:0000256" key="2">
    <source>
        <dbReference type="ARBA" id="ARBA00006434"/>
    </source>
</evidence>
<dbReference type="PANTHER" id="PTHR48086">
    <property type="entry name" value="SODIUM/PROLINE SYMPORTER-RELATED"/>
    <property type="match status" value="1"/>
</dbReference>
<keyword evidence="6 10" id="KW-1133">Transmembrane helix</keyword>
<feature type="transmembrane region" description="Helical" evidence="10">
    <location>
        <begin position="184"/>
        <end position="207"/>
    </location>
</feature>
<evidence type="ECO:0000256" key="1">
    <source>
        <dbReference type="ARBA" id="ARBA00004651"/>
    </source>
</evidence>
<evidence type="ECO:0000256" key="8">
    <source>
        <dbReference type="ARBA" id="ARBA00033708"/>
    </source>
</evidence>
<feature type="transmembrane region" description="Helical" evidence="10">
    <location>
        <begin position="119"/>
        <end position="137"/>
    </location>
</feature>
<evidence type="ECO:0000313" key="11">
    <source>
        <dbReference type="EMBL" id="HGT82621.1"/>
    </source>
</evidence>
<feature type="transmembrane region" description="Helical" evidence="10">
    <location>
        <begin position="323"/>
        <end position="347"/>
    </location>
</feature>
<keyword evidence="4" id="KW-1003">Cell membrane</keyword>
<keyword evidence="7 10" id="KW-0472">Membrane</keyword>
<dbReference type="GO" id="GO:0005298">
    <property type="term" value="F:proline:sodium symporter activity"/>
    <property type="evidence" value="ECO:0007669"/>
    <property type="project" value="InterPro"/>
</dbReference>
<keyword evidence="3" id="KW-0813">Transport</keyword>
<name>A0A7J3M178_ARCFL</name>
<dbReference type="InterPro" id="IPR011851">
    <property type="entry name" value="Na/Pro_symporter"/>
</dbReference>
<dbReference type="InterPro" id="IPR050277">
    <property type="entry name" value="Sodium:Solute_Symporter"/>
</dbReference>
<feature type="transmembrane region" description="Helical" evidence="10">
    <location>
        <begin position="149"/>
        <end position="172"/>
    </location>
</feature>
<organism evidence="11">
    <name type="scientific">Archaeoglobus fulgidus</name>
    <dbReference type="NCBI Taxonomy" id="2234"/>
    <lineage>
        <taxon>Archaea</taxon>
        <taxon>Methanobacteriati</taxon>
        <taxon>Methanobacteriota</taxon>
        <taxon>Archaeoglobi</taxon>
        <taxon>Archaeoglobales</taxon>
        <taxon>Archaeoglobaceae</taxon>
        <taxon>Archaeoglobus</taxon>
    </lineage>
</organism>
<dbReference type="GO" id="GO:0015233">
    <property type="term" value="F:pantothenate transmembrane transporter activity"/>
    <property type="evidence" value="ECO:0007669"/>
    <property type="project" value="TreeGrafter"/>
</dbReference>
<feature type="transmembrane region" description="Helical" evidence="10">
    <location>
        <begin position="425"/>
        <end position="444"/>
    </location>
</feature>
<feature type="transmembrane region" description="Helical" evidence="10">
    <location>
        <begin position="37"/>
        <end position="58"/>
    </location>
</feature>
<feature type="transmembrane region" description="Helical" evidence="10">
    <location>
        <begin position="368"/>
        <end position="388"/>
    </location>
</feature>
<dbReference type="GO" id="GO:0005886">
    <property type="term" value="C:plasma membrane"/>
    <property type="evidence" value="ECO:0007669"/>
    <property type="project" value="UniProtKB-SubCell"/>
</dbReference>
<feature type="transmembrane region" description="Helical" evidence="10">
    <location>
        <begin position="227"/>
        <end position="247"/>
    </location>
</feature>
<evidence type="ECO:0000256" key="5">
    <source>
        <dbReference type="ARBA" id="ARBA00022692"/>
    </source>
</evidence>
<dbReference type="Gene3D" id="1.20.1730.10">
    <property type="entry name" value="Sodium/glucose cotransporter"/>
    <property type="match status" value="1"/>
</dbReference>
<feature type="transmembrane region" description="Helical" evidence="10">
    <location>
        <begin position="394"/>
        <end position="418"/>
    </location>
</feature>
<dbReference type="PANTHER" id="PTHR48086:SF4">
    <property type="entry name" value="SODIUM_PANTOTHENATE SYMPORTER"/>
    <property type="match status" value="1"/>
</dbReference>
<comment type="similarity">
    <text evidence="2 9">Belongs to the sodium:solute symporter (SSF) (TC 2.A.21) family.</text>
</comment>
<dbReference type="Pfam" id="PF00474">
    <property type="entry name" value="SSF"/>
    <property type="match status" value="1"/>
</dbReference>
<comment type="catalytic activity">
    <reaction evidence="8">
        <text>L-proline(in) + Na(+)(in) = L-proline(out) + Na(+)(out)</text>
        <dbReference type="Rhea" id="RHEA:28967"/>
        <dbReference type="ChEBI" id="CHEBI:29101"/>
        <dbReference type="ChEBI" id="CHEBI:60039"/>
    </reaction>
</comment>
<feature type="transmembrane region" description="Helical" evidence="10">
    <location>
        <begin position="450"/>
        <end position="470"/>
    </location>
</feature>
<dbReference type="CDD" id="cd11475">
    <property type="entry name" value="SLC5sbd_PutP"/>
    <property type="match status" value="1"/>
</dbReference>
<feature type="transmembrane region" description="Helical" evidence="10">
    <location>
        <begin position="6"/>
        <end position="21"/>
    </location>
</feature>
<evidence type="ECO:0000256" key="4">
    <source>
        <dbReference type="ARBA" id="ARBA00022475"/>
    </source>
</evidence>
<dbReference type="PROSITE" id="PS00456">
    <property type="entry name" value="NA_SOLUT_SYMP_1"/>
    <property type="match status" value="1"/>
</dbReference>
<keyword evidence="5 10" id="KW-0812">Transmembrane</keyword>
<accession>A0A7J3M178</accession>
<dbReference type="PROSITE" id="PS50283">
    <property type="entry name" value="NA_SOLUT_SYMP_3"/>
    <property type="match status" value="1"/>
</dbReference>
<dbReference type="GO" id="GO:0015824">
    <property type="term" value="P:proline transport"/>
    <property type="evidence" value="ECO:0007669"/>
    <property type="project" value="InterPro"/>
</dbReference>
<comment type="caution">
    <text evidence="11">The sequence shown here is derived from an EMBL/GenBank/DDBJ whole genome shotgun (WGS) entry which is preliminary data.</text>
</comment>
<dbReference type="AlphaFoldDB" id="A0A7J3M178"/>
<dbReference type="EMBL" id="DSYZ01000063">
    <property type="protein sequence ID" value="HGT82621.1"/>
    <property type="molecule type" value="Genomic_DNA"/>
</dbReference>
<protein>
    <submittedName>
        <fullName evidence="11">Sodium/proline symporter</fullName>
    </submittedName>
</protein>
<dbReference type="InterPro" id="IPR018212">
    <property type="entry name" value="Na/solute_symporter_CS"/>
</dbReference>
<proteinExistence type="inferred from homology"/>
<dbReference type="InterPro" id="IPR001734">
    <property type="entry name" value="Na/solute_symporter"/>
</dbReference>
<sequence>MILEIFVGYLVLMVLIGLYEYRRTRNIPEFYIAGKKLGAFAVSFSFFATYFSTAAFLGGGGTGFLLGFQWSAFLIFFHILFAILAWLIIATPMKKLADEHGVLTIPELFGKKFGKETQMICALVIIFFFEFYMVSIYKGAGILLQTMLSLSYIEALFLVAIIVTIYTAIGGFRAVVTTDIIQGLIMLFGAILLFSTLLYSLGGFEAINKLSQVKPEVFEFGKMGPPPVMSAGMIVPFVLSLTFAISIAQLSAPQLVIRFIAAKDQRVIAYGMLLTPIIVGIFAICVFSLGPLGWLVIPKEMIPEFLKDVDKVVPYMAMKTLPIGVNALLLTAIIAAAMSTINSLVHVSATALVRDLLQNAREIQESKALVLTRFAVVVLALIPIAFAINPPGIIVEIVGISFSAITSAFLIPLLAMLYAEKVRKVAIAASMLVAIAVCVIWQLYFYKTFYTYPVVPGLVASAITFAIFNLKKQP</sequence>
<reference evidence="11" key="1">
    <citation type="journal article" date="2020" name="mSystems">
        <title>Genome- and Community-Level Interaction Insights into Carbon Utilization and Element Cycling Functions of Hydrothermarchaeota in Hydrothermal Sediment.</title>
        <authorList>
            <person name="Zhou Z."/>
            <person name="Liu Y."/>
            <person name="Xu W."/>
            <person name="Pan J."/>
            <person name="Luo Z.H."/>
            <person name="Li M."/>
        </authorList>
    </citation>
    <scope>NUCLEOTIDE SEQUENCE [LARGE SCALE GENOMIC DNA]</scope>
    <source>
        <strain evidence="11">SpSt-587</strain>
    </source>
</reference>
<dbReference type="GO" id="GO:0031402">
    <property type="term" value="F:sodium ion binding"/>
    <property type="evidence" value="ECO:0007669"/>
    <property type="project" value="InterPro"/>
</dbReference>
<dbReference type="InterPro" id="IPR038377">
    <property type="entry name" value="Na/Glc_symporter_sf"/>
</dbReference>
<feature type="transmembrane region" description="Helical" evidence="10">
    <location>
        <begin position="70"/>
        <end position="89"/>
    </location>
</feature>
<evidence type="ECO:0000256" key="10">
    <source>
        <dbReference type="SAM" id="Phobius"/>
    </source>
</evidence>
<evidence type="ECO:0000256" key="9">
    <source>
        <dbReference type="RuleBase" id="RU362091"/>
    </source>
</evidence>
<evidence type="ECO:0000256" key="3">
    <source>
        <dbReference type="ARBA" id="ARBA00022448"/>
    </source>
</evidence>
<evidence type="ECO:0000256" key="7">
    <source>
        <dbReference type="ARBA" id="ARBA00023136"/>
    </source>
</evidence>
<evidence type="ECO:0000256" key="6">
    <source>
        <dbReference type="ARBA" id="ARBA00022989"/>
    </source>
</evidence>
<feature type="transmembrane region" description="Helical" evidence="10">
    <location>
        <begin position="267"/>
        <end position="297"/>
    </location>
</feature>